<organism evidence="2">
    <name type="scientific">marine sediment metagenome</name>
    <dbReference type="NCBI Taxonomy" id="412755"/>
    <lineage>
        <taxon>unclassified sequences</taxon>
        <taxon>metagenomes</taxon>
        <taxon>ecological metagenomes</taxon>
    </lineage>
</organism>
<dbReference type="Gene3D" id="1.10.260.40">
    <property type="entry name" value="lambda repressor-like DNA-binding domains"/>
    <property type="match status" value="1"/>
</dbReference>
<dbReference type="AlphaFoldDB" id="A0A0F9BC43"/>
<name>A0A0F9BC43_9ZZZZ</name>
<reference evidence="2" key="1">
    <citation type="journal article" date="2015" name="Nature">
        <title>Complex archaea that bridge the gap between prokaryotes and eukaryotes.</title>
        <authorList>
            <person name="Spang A."/>
            <person name="Saw J.H."/>
            <person name="Jorgensen S.L."/>
            <person name="Zaremba-Niedzwiedzka K."/>
            <person name="Martijn J."/>
            <person name="Lind A.E."/>
            <person name="van Eijk R."/>
            <person name="Schleper C."/>
            <person name="Guy L."/>
            <person name="Ettema T.J."/>
        </authorList>
    </citation>
    <scope>NUCLEOTIDE SEQUENCE</scope>
</reference>
<dbReference type="EMBL" id="LAZR01038557">
    <property type="protein sequence ID" value="KKL19250.1"/>
    <property type="molecule type" value="Genomic_DNA"/>
</dbReference>
<comment type="caution">
    <text evidence="2">The sequence shown here is derived from an EMBL/GenBank/DDBJ whole genome shotgun (WGS) entry which is preliminary data.</text>
</comment>
<sequence>PKGTMKKSISKSAKQRGLEIRGELLKKGVTLASLAREIGVHPSLPPSVLSGRTTSQPVRDAIIKKLGYDPFPPQEEDAAGEPGTVEPVSPGGL</sequence>
<protein>
    <recommendedName>
        <fullName evidence="3">HTH cro/C1-type domain-containing protein</fullName>
    </recommendedName>
</protein>
<feature type="non-terminal residue" evidence="2">
    <location>
        <position position="1"/>
    </location>
</feature>
<dbReference type="InterPro" id="IPR010982">
    <property type="entry name" value="Lambda_DNA-bd_dom_sf"/>
</dbReference>
<proteinExistence type="predicted"/>
<accession>A0A0F9BC43</accession>
<dbReference type="GO" id="GO:0003677">
    <property type="term" value="F:DNA binding"/>
    <property type="evidence" value="ECO:0007669"/>
    <property type="project" value="InterPro"/>
</dbReference>
<evidence type="ECO:0008006" key="3">
    <source>
        <dbReference type="Google" id="ProtNLM"/>
    </source>
</evidence>
<evidence type="ECO:0000313" key="2">
    <source>
        <dbReference type="EMBL" id="KKL19250.1"/>
    </source>
</evidence>
<evidence type="ECO:0000256" key="1">
    <source>
        <dbReference type="SAM" id="MobiDB-lite"/>
    </source>
</evidence>
<gene>
    <name evidence="2" type="ORF">LCGC14_2467400</name>
</gene>
<feature type="region of interest" description="Disordered" evidence="1">
    <location>
        <begin position="67"/>
        <end position="93"/>
    </location>
</feature>